<feature type="region of interest" description="Disordered" evidence="2">
    <location>
        <begin position="221"/>
        <end position="264"/>
    </location>
</feature>
<feature type="compositionally biased region" description="Acidic residues" evidence="2">
    <location>
        <begin position="316"/>
        <end position="340"/>
    </location>
</feature>
<organism evidence="4 5">
    <name type="scientific">Actinoplanes nipponensis</name>
    <dbReference type="NCBI Taxonomy" id="135950"/>
    <lineage>
        <taxon>Bacteria</taxon>
        <taxon>Bacillati</taxon>
        <taxon>Actinomycetota</taxon>
        <taxon>Actinomycetes</taxon>
        <taxon>Micromonosporales</taxon>
        <taxon>Micromonosporaceae</taxon>
        <taxon>Actinoplanes</taxon>
    </lineage>
</organism>
<evidence type="ECO:0000313" key="4">
    <source>
        <dbReference type="EMBL" id="GIE50053.1"/>
    </source>
</evidence>
<dbReference type="Proteomes" id="UP000647172">
    <property type="component" value="Unassembled WGS sequence"/>
</dbReference>
<dbReference type="AlphaFoldDB" id="A0A919JFZ9"/>
<dbReference type="EMBL" id="BOMQ01000044">
    <property type="protein sequence ID" value="GIE50053.1"/>
    <property type="molecule type" value="Genomic_DNA"/>
</dbReference>
<comment type="caution">
    <text evidence="4">The sequence shown here is derived from an EMBL/GenBank/DDBJ whole genome shotgun (WGS) entry which is preliminary data.</text>
</comment>
<evidence type="ECO:0000259" key="3">
    <source>
        <dbReference type="PROSITE" id="PS51109"/>
    </source>
</evidence>
<feature type="compositionally biased region" description="Basic and acidic residues" evidence="2">
    <location>
        <begin position="89"/>
        <end position="98"/>
    </location>
</feature>
<proteinExistence type="predicted"/>
<feature type="region of interest" description="Disordered" evidence="2">
    <location>
        <begin position="163"/>
        <end position="207"/>
    </location>
</feature>
<dbReference type="Gene3D" id="2.20.230.10">
    <property type="entry name" value="Resuscitation-promoting factor rpfb"/>
    <property type="match status" value="1"/>
</dbReference>
<keyword evidence="5" id="KW-1185">Reference proteome</keyword>
<reference evidence="4" key="1">
    <citation type="submission" date="2021-01" db="EMBL/GenBank/DDBJ databases">
        <title>Whole genome shotgun sequence of Actinoplanes nipponensis NBRC 14063.</title>
        <authorList>
            <person name="Komaki H."/>
            <person name="Tamura T."/>
        </authorList>
    </citation>
    <scope>NUCLEOTIDE SEQUENCE</scope>
    <source>
        <strain evidence="4">NBRC 14063</strain>
    </source>
</reference>
<feature type="compositionally biased region" description="Basic and acidic residues" evidence="2">
    <location>
        <begin position="221"/>
        <end position="237"/>
    </location>
</feature>
<feature type="compositionally biased region" description="Low complexity" evidence="2">
    <location>
        <begin position="104"/>
        <end position="135"/>
    </location>
</feature>
<evidence type="ECO:0000313" key="5">
    <source>
        <dbReference type="Proteomes" id="UP000647172"/>
    </source>
</evidence>
<dbReference type="RefSeq" id="WP_203769687.1">
    <property type="nucleotide sequence ID" value="NZ_BAAAYJ010000107.1"/>
</dbReference>
<feature type="domain" description="G5" evidence="3">
    <location>
        <begin position="166"/>
        <end position="246"/>
    </location>
</feature>
<name>A0A919JFZ9_9ACTN</name>
<accession>A0A919JFZ9</accession>
<sequence>MPHKSPWARLPFGVRMATAGLGVLALVAGTAAGIAALTSEDTRVVTTAGQGAPVAGRPAAEVPPSLPAGATGLGNGAVAPDHGAPGHTQAEREADETRSAPGQADRTATRSPRRPTAPGPVAGGPTAPGPVAGGPVKAGPVKGGAVVPVPGAAAVAVPPAAGAPAAPQVRTEQVSETEAIPFGTKLVPDPSLPPGAREIETPGVPGERLLRYEVTYTGNRETSRRLLDSKVTREPQDRIVAFGDRQRGDRPGGGKHQGGRGHRECRPLKSCVWLGRDRDCPDDGTGAPGEGVIDGDLSLLDPSDIDELDLVLPCEGDPDDQPDPDDQLDPDDPDDWPAGE</sequence>
<gene>
    <name evidence="4" type="ORF">Ani05nite_35870</name>
</gene>
<dbReference type="SMART" id="SM01208">
    <property type="entry name" value="G5"/>
    <property type="match status" value="1"/>
</dbReference>
<keyword evidence="1" id="KW-0732">Signal</keyword>
<evidence type="ECO:0000256" key="2">
    <source>
        <dbReference type="SAM" id="MobiDB-lite"/>
    </source>
</evidence>
<feature type="region of interest" description="Disordered" evidence="2">
    <location>
        <begin position="48"/>
        <end position="135"/>
    </location>
</feature>
<dbReference type="PROSITE" id="PS51109">
    <property type="entry name" value="G5"/>
    <property type="match status" value="1"/>
</dbReference>
<dbReference type="InterPro" id="IPR011098">
    <property type="entry name" value="G5_dom"/>
</dbReference>
<evidence type="ECO:0000256" key="1">
    <source>
        <dbReference type="ARBA" id="ARBA00022729"/>
    </source>
</evidence>
<dbReference type="Pfam" id="PF07501">
    <property type="entry name" value="G5"/>
    <property type="match status" value="1"/>
</dbReference>
<feature type="region of interest" description="Disordered" evidence="2">
    <location>
        <begin position="276"/>
        <end position="340"/>
    </location>
</feature>
<protein>
    <recommendedName>
        <fullName evidence="3">G5 domain-containing protein</fullName>
    </recommendedName>
</protein>